<dbReference type="Pfam" id="PF04397">
    <property type="entry name" value="LytTR"/>
    <property type="match status" value="1"/>
</dbReference>
<name>A0ABS9KHB9_9BACT</name>
<feature type="transmembrane region" description="Helical" evidence="1">
    <location>
        <begin position="21"/>
        <end position="43"/>
    </location>
</feature>
<evidence type="ECO:0000256" key="1">
    <source>
        <dbReference type="SAM" id="Phobius"/>
    </source>
</evidence>
<feature type="domain" description="HTH LytTR-type" evidence="2">
    <location>
        <begin position="196"/>
        <end position="288"/>
    </location>
</feature>
<dbReference type="RefSeq" id="WP_237855620.1">
    <property type="nucleotide sequence ID" value="NZ_JAKLWS010000029.1"/>
</dbReference>
<keyword evidence="4" id="KW-1185">Reference proteome</keyword>
<organism evidence="3 4">
    <name type="scientific">Rhodohalobacter sulfatireducens</name>
    <dbReference type="NCBI Taxonomy" id="2911366"/>
    <lineage>
        <taxon>Bacteria</taxon>
        <taxon>Pseudomonadati</taxon>
        <taxon>Balneolota</taxon>
        <taxon>Balneolia</taxon>
        <taxon>Balneolales</taxon>
        <taxon>Balneolaceae</taxon>
        <taxon>Rhodohalobacter</taxon>
    </lineage>
</organism>
<accession>A0ABS9KHB9</accession>
<evidence type="ECO:0000313" key="4">
    <source>
        <dbReference type="Proteomes" id="UP001165366"/>
    </source>
</evidence>
<keyword evidence="1" id="KW-1133">Transmembrane helix</keyword>
<feature type="transmembrane region" description="Helical" evidence="1">
    <location>
        <begin position="94"/>
        <end position="114"/>
    </location>
</feature>
<evidence type="ECO:0000259" key="2">
    <source>
        <dbReference type="PROSITE" id="PS50930"/>
    </source>
</evidence>
<feature type="transmembrane region" description="Helical" evidence="1">
    <location>
        <begin position="134"/>
        <end position="153"/>
    </location>
</feature>
<dbReference type="Gene3D" id="2.40.50.1020">
    <property type="entry name" value="LytTr DNA-binding domain"/>
    <property type="match status" value="1"/>
</dbReference>
<dbReference type="Proteomes" id="UP001165366">
    <property type="component" value="Unassembled WGS sequence"/>
</dbReference>
<feature type="transmembrane region" description="Helical" evidence="1">
    <location>
        <begin position="55"/>
        <end position="74"/>
    </location>
</feature>
<evidence type="ECO:0000313" key="3">
    <source>
        <dbReference type="EMBL" id="MCG2590254.1"/>
    </source>
</evidence>
<dbReference type="InterPro" id="IPR007492">
    <property type="entry name" value="LytTR_DNA-bd_dom"/>
</dbReference>
<sequence>MLKKLQTRFTKPFPQNFLLKKPLAGAVVIALFNFVFVMIYRPAQTHPGFFLSYEMTMAAYCAGVGLAAFLVIYLMKMSRFFSKPEEWNFVKELISIFIVIFAMGTAVYFMAFLIEKPADRWNLETLADSYIGTLLIAGIPLYLFTVININQLFQTKLTHPRKDQEIAAENGVGEELITINTPLKKEEMSFYPSEFLYAESDGNYVNFYLHRESEIREEVIRCSISSLEDQLSDIPFLLKTHRAFIVNLKKVEEANGNALGFRLKIPKIPGEIPVSRRHTGKFRDLFKQFR</sequence>
<protein>
    <submittedName>
        <fullName evidence="3">LytTR family transcriptional regulator</fullName>
    </submittedName>
</protein>
<keyword evidence="1" id="KW-0472">Membrane</keyword>
<proteinExistence type="predicted"/>
<reference evidence="3" key="1">
    <citation type="submission" date="2022-01" db="EMBL/GenBank/DDBJ databases">
        <authorList>
            <person name="Wang Y."/>
        </authorList>
    </citation>
    <scope>NUCLEOTIDE SEQUENCE</scope>
    <source>
        <strain evidence="3">WB101</strain>
    </source>
</reference>
<gene>
    <name evidence="3" type="ORF">L6773_16885</name>
</gene>
<keyword evidence="1" id="KW-0812">Transmembrane</keyword>
<comment type="caution">
    <text evidence="3">The sequence shown here is derived from an EMBL/GenBank/DDBJ whole genome shotgun (WGS) entry which is preliminary data.</text>
</comment>
<dbReference type="SMART" id="SM00850">
    <property type="entry name" value="LytTR"/>
    <property type="match status" value="1"/>
</dbReference>
<reference evidence="3" key="2">
    <citation type="submission" date="2024-05" db="EMBL/GenBank/DDBJ databases">
        <title>Rhodohalobacter halophilus gen. nov., sp. nov., a moderately halophilic member of the family Balneolaceae.</title>
        <authorList>
            <person name="Xia J."/>
        </authorList>
    </citation>
    <scope>NUCLEOTIDE SEQUENCE</scope>
    <source>
        <strain evidence="3">WB101</strain>
    </source>
</reference>
<dbReference type="EMBL" id="JAKLWS010000029">
    <property type="protein sequence ID" value="MCG2590254.1"/>
    <property type="molecule type" value="Genomic_DNA"/>
</dbReference>
<dbReference type="PROSITE" id="PS50930">
    <property type="entry name" value="HTH_LYTTR"/>
    <property type="match status" value="1"/>
</dbReference>